<reference evidence="4 5" key="1">
    <citation type="submission" date="2024-10" db="EMBL/GenBank/DDBJ databases">
        <title>Updated reference genomes for cyclostephanoid diatoms.</title>
        <authorList>
            <person name="Roberts W.R."/>
            <person name="Alverson A.J."/>
        </authorList>
    </citation>
    <scope>NUCLEOTIDE SEQUENCE [LARGE SCALE GENOMIC DNA]</scope>
    <source>
        <strain evidence="4 5">AJA228-03</strain>
    </source>
</reference>
<evidence type="ECO:0000313" key="5">
    <source>
        <dbReference type="Proteomes" id="UP001530377"/>
    </source>
</evidence>
<dbReference type="PANTHER" id="PTHR21574:SF0">
    <property type="entry name" value="CENTROSOMAL PROTEIN OF 120 KDA"/>
    <property type="match status" value="1"/>
</dbReference>
<dbReference type="InterPro" id="IPR022136">
    <property type="entry name" value="DUF3668"/>
</dbReference>
<dbReference type="EMBL" id="JALLPB020000453">
    <property type="protein sequence ID" value="KAL3808969.1"/>
    <property type="molecule type" value="Genomic_DNA"/>
</dbReference>
<dbReference type="Proteomes" id="UP001530377">
    <property type="component" value="Unassembled WGS sequence"/>
</dbReference>
<organism evidence="4 5">
    <name type="scientific">Cyclostephanos tholiformis</name>
    <dbReference type="NCBI Taxonomy" id="382380"/>
    <lineage>
        <taxon>Eukaryota</taxon>
        <taxon>Sar</taxon>
        <taxon>Stramenopiles</taxon>
        <taxon>Ochrophyta</taxon>
        <taxon>Bacillariophyta</taxon>
        <taxon>Coscinodiscophyceae</taxon>
        <taxon>Thalassiosirophycidae</taxon>
        <taxon>Stephanodiscales</taxon>
        <taxon>Stephanodiscaceae</taxon>
        <taxon>Cyclostephanos</taxon>
    </lineage>
</organism>
<feature type="compositionally biased region" description="Basic and acidic residues" evidence="2">
    <location>
        <begin position="71"/>
        <end position="83"/>
    </location>
</feature>
<dbReference type="Pfam" id="PF12416">
    <property type="entry name" value="DUF3668"/>
    <property type="match status" value="1"/>
</dbReference>
<feature type="region of interest" description="Disordered" evidence="2">
    <location>
        <begin position="306"/>
        <end position="328"/>
    </location>
</feature>
<gene>
    <name evidence="4" type="ORF">ACHAXA_005161</name>
</gene>
<feature type="region of interest" description="Disordered" evidence="2">
    <location>
        <begin position="56"/>
        <end position="83"/>
    </location>
</feature>
<feature type="coiled-coil region" evidence="1">
    <location>
        <begin position="482"/>
        <end position="576"/>
    </location>
</feature>
<feature type="coiled-coil region" evidence="1">
    <location>
        <begin position="400"/>
        <end position="427"/>
    </location>
</feature>
<keyword evidence="1" id="KW-0175">Coiled coil</keyword>
<sequence>MSGALQIEKCEGNHLRTRCEIQCGQENHNEQENRFPSTLPTAEDCANNLSSIFSTRSDNRSVANESTPLPRKNEADNQSKRQGVPEKLVRFALPVTTNLQSPAHDIHVLGNGSELFEIILCIERCLDLCQLRASTNASASSSANPIRNLWLSYRFIGTIVQSDILSYDNSIPMINTFRIQSSLPELVRYFNDRKNATLRIHLCTEGEVLGTSSIDLRQLIAPDHDSKGRILQNEYIIKLRSTDDSKIAGDQGSSNPCPPRIAVKLCIDRSSVIDAVDNFELCPERVRNTATLSSSTSSQTIAIECDDEDPSHRVKESADKDLCAHNKEEQSSVREAELSRREKELYQATASLERKRCEWEQWRYRQEVDWQEKLRHKEDAMLKVVEERARIIERERLISLELSKNEYEKLEARLRKALIDVEAKERQLKDIELGHQHERKRRLAELESREKLMKEEMKHSIDIERAKTNAAIEQAVIAGKAMAAANKKVDQMVSEMDRLREQHRATPEYTLLHKLAELTGQLADSERRIEILKAEKNQVNSEKEQFRSNVHKLAKALRLERKKAATKREFDNQQARLSYDTNEKSFLLGGGQAEVQQILTDLYKISQIKGRPIATGGSYDSQNCVVSQDNNAHPTPSAQPLRPPNNVYDYVGHSSMQPQGASHVVDLNDMLAYPG</sequence>
<feature type="domain" description="DUF3668" evidence="3">
    <location>
        <begin position="111"/>
        <end position="223"/>
    </location>
</feature>
<accession>A0ABD3R7U0</accession>
<feature type="compositionally biased region" description="Polar residues" evidence="2">
    <location>
        <begin position="56"/>
        <end position="67"/>
    </location>
</feature>
<evidence type="ECO:0000313" key="4">
    <source>
        <dbReference type="EMBL" id="KAL3808969.1"/>
    </source>
</evidence>
<evidence type="ECO:0000256" key="2">
    <source>
        <dbReference type="SAM" id="MobiDB-lite"/>
    </source>
</evidence>
<keyword evidence="5" id="KW-1185">Reference proteome</keyword>
<evidence type="ECO:0000259" key="3">
    <source>
        <dbReference type="Pfam" id="PF12416"/>
    </source>
</evidence>
<name>A0ABD3R7U0_9STRA</name>
<proteinExistence type="predicted"/>
<protein>
    <recommendedName>
        <fullName evidence="3">DUF3668 domain-containing protein</fullName>
    </recommendedName>
</protein>
<dbReference type="InterPro" id="IPR039893">
    <property type="entry name" value="CEP120-like"/>
</dbReference>
<dbReference type="AlphaFoldDB" id="A0ABD3R7U0"/>
<comment type="caution">
    <text evidence="4">The sequence shown here is derived from an EMBL/GenBank/DDBJ whole genome shotgun (WGS) entry which is preliminary data.</text>
</comment>
<dbReference type="PANTHER" id="PTHR21574">
    <property type="entry name" value="CENTROSOMAL PROTEIN OF 120 KDA"/>
    <property type="match status" value="1"/>
</dbReference>
<evidence type="ECO:0000256" key="1">
    <source>
        <dbReference type="SAM" id="Coils"/>
    </source>
</evidence>
<feature type="compositionally biased region" description="Basic and acidic residues" evidence="2">
    <location>
        <begin position="310"/>
        <end position="328"/>
    </location>
</feature>